<name>A0ACB9CWJ9_CICIN</name>
<accession>A0ACB9CWJ9</accession>
<reference evidence="1 2" key="2">
    <citation type="journal article" date="2022" name="Mol. Ecol. Resour.">
        <title>The genomes of chicory, endive, great burdock and yacon provide insights into Asteraceae paleo-polyploidization history and plant inulin production.</title>
        <authorList>
            <person name="Fan W."/>
            <person name="Wang S."/>
            <person name="Wang H."/>
            <person name="Wang A."/>
            <person name="Jiang F."/>
            <person name="Liu H."/>
            <person name="Zhao H."/>
            <person name="Xu D."/>
            <person name="Zhang Y."/>
        </authorList>
    </citation>
    <scope>NUCLEOTIDE SEQUENCE [LARGE SCALE GENOMIC DNA]</scope>
    <source>
        <strain evidence="2">cv. Punajuju</strain>
        <tissue evidence="1">Leaves</tissue>
    </source>
</reference>
<evidence type="ECO:0000313" key="2">
    <source>
        <dbReference type="Proteomes" id="UP001055811"/>
    </source>
</evidence>
<proteinExistence type="predicted"/>
<evidence type="ECO:0000313" key="1">
    <source>
        <dbReference type="EMBL" id="KAI3738697.1"/>
    </source>
</evidence>
<keyword evidence="2" id="KW-1185">Reference proteome</keyword>
<organism evidence="1 2">
    <name type="scientific">Cichorium intybus</name>
    <name type="common">Chicory</name>
    <dbReference type="NCBI Taxonomy" id="13427"/>
    <lineage>
        <taxon>Eukaryota</taxon>
        <taxon>Viridiplantae</taxon>
        <taxon>Streptophyta</taxon>
        <taxon>Embryophyta</taxon>
        <taxon>Tracheophyta</taxon>
        <taxon>Spermatophyta</taxon>
        <taxon>Magnoliopsida</taxon>
        <taxon>eudicotyledons</taxon>
        <taxon>Gunneridae</taxon>
        <taxon>Pentapetalae</taxon>
        <taxon>asterids</taxon>
        <taxon>campanulids</taxon>
        <taxon>Asterales</taxon>
        <taxon>Asteraceae</taxon>
        <taxon>Cichorioideae</taxon>
        <taxon>Cichorieae</taxon>
        <taxon>Cichoriinae</taxon>
        <taxon>Cichorium</taxon>
    </lineage>
</organism>
<gene>
    <name evidence="1" type="ORF">L2E82_28794</name>
</gene>
<reference evidence="2" key="1">
    <citation type="journal article" date="2022" name="Mol. Ecol. Resour.">
        <title>The genomes of chicory, endive, great burdock and yacon provide insights into Asteraceae palaeo-polyploidization history and plant inulin production.</title>
        <authorList>
            <person name="Fan W."/>
            <person name="Wang S."/>
            <person name="Wang H."/>
            <person name="Wang A."/>
            <person name="Jiang F."/>
            <person name="Liu H."/>
            <person name="Zhao H."/>
            <person name="Xu D."/>
            <person name="Zhang Y."/>
        </authorList>
    </citation>
    <scope>NUCLEOTIDE SEQUENCE [LARGE SCALE GENOMIC DNA]</scope>
    <source>
        <strain evidence="2">cv. Punajuju</strain>
    </source>
</reference>
<dbReference type="EMBL" id="CM042013">
    <property type="protein sequence ID" value="KAI3738697.1"/>
    <property type="molecule type" value="Genomic_DNA"/>
</dbReference>
<sequence>MFPPFVFFSVLRLLDIFVFSLLKDGDVVLNDRLGKKVRVKCNEDDTIGDLKKLVAAQTGTRADKIRIQKWYNIYKDHITLQDYEIHDGMGLELYYN</sequence>
<protein>
    <submittedName>
        <fullName evidence="1">Uncharacterized protein</fullName>
    </submittedName>
</protein>
<dbReference type="Proteomes" id="UP001055811">
    <property type="component" value="Linkage Group LG05"/>
</dbReference>
<comment type="caution">
    <text evidence="1">The sequence shown here is derived from an EMBL/GenBank/DDBJ whole genome shotgun (WGS) entry which is preliminary data.</text>
</comment>